<dbReference type="PANTHER" id="PTHR10612">
    <property type="entry name" value="APOLIPOPROTEIN D"/>
    <property type="match status" value="1"/>
</dbReference>
<dbReference type="SUPFAM" id="SSF50814">
    <property type="entry name" value="Lipocalins"/>
    <property type="match status" value="1"/>
</dbReference>
<reference evidence="4 5" key="1">
    <citation type="submission" date="2017-10" db="EMBL/GenBank/DDBJ databases">
        <title>Whole genome sequencing of members of genus Pseudoxanthomonas.</title>
        <authorList>
            <person name="Kumar S."/>
            <person name="Bansal K."/>
            <person name="Kaur A."/>
            <person name="Patil P."/>
            <person name="Sharma S."/>
            <person name="Patil P.B."/>
        </authorList>
    </citation>
    <scope>NUCLEOTIDE SEQUENCE [LARGE SCALE GENOMIC DNA]</scope>
    <source>
        <strain evidence="4 5">DSM 17109</strain>
    </source>
</reference>
<dbReference type="Proteomes" id="UP000781710">
    <property type="component" value="Unassembled WGS sequence"/>
</dbReference>
<dbReference type="Pfam" id="PF08212">
    <property type="entry name" value="Lipocalin_2"/>
    <property type="match status" value="1"/>
</dbReference>
<keyword evidence="2" id="KW-0446">Lipid-binding</keyword>
<organism evidence="4 5">
    <name type="scientific">Pseudoxanthomonas japonensis</name>
    <dbReference type="NCBI Taxonomy" id="69284"/>
    <lineage>
        <taxon>Bacteria</taxon>
        <taxon>Pseudomonadati</taxon>
        <taxon>Pseudomonadota</taxon>
        <taxon>Gammaproteobacteria</taxon>
        <taxon>Lysobacterales</taxon>
        <taxon>Lysobacteraceae</taxon>
        <taxon>Pseudoxanthomonas</taxon>
    </lineage>
</organism>
<gene>
    <name evidence="4" type="ORF">CSC78_06950</name>
</gene>
<dbReference type="InterPro" id="IPR000566">
    <property type="entry name" value="Lipocln_cytosolic_FA-bd_dom"/>
</dbReference>
<dbReference type="Gene3D" id="2.40.128.20">
    <property type="match status" value="1"/>
</dbReference>
<dbReference type="PROSITE" id="PS51257">
    <property type="entry name" value="PROKAR_LIPOPROTEIN"/>
    <property type="match status" value="1"/>
</dbReference>
<feature type="chain" id="PRO_5045016011" description="Outer membrane lipoprotein Blc" evidence="2">
    <location>
        <begin position="31"/>
        <end position="202"/>
    </location>
</feature>
<feature type="signal peptide" evidence="2">
    <location>
        <begin position="1"/>
        <end position="30"/>
    </location>
</feature>
<evidence type="ECO:0000313" key="5">
    <source>
        <dbReference type="Proteomes" id="UP000781710"/>
    </source>
</evidence>
<evidence type="ECO:0000256" key="1">
    <source>
        <dbReference type="ARBA" id="ARBA00006889"/>
    </source>
</evidence>
<comment type="similarity">
    <text evidence="1 2">Belongs to the calycin superfamily. Lipocalin family.</text>
</comment>
<comment type="function">
    <text evidence="2">Involved in the storage or transport of lipids necessary for membrane maintenance under stressful conditions. Displays a binding preference for lysophospholipids.</text>
</comment>
<name>A0ABQ6ZJ02_9GAMM</name>
<dbReference type="CDD" id="cd19438">
    <property type="entry name" value="lipocalin_Blc-like"/>
    <property type="match status" value="1"/>
</dbReference>
<evidence type="ECO:0000256" key="2">
    <source>
        <dbReference type="PIRNR" id="PIRNR036893"/>
    </source>
</evidence>
<dbReference type="InterPro" id="IPR012674">
    <property type="entry name" value="Calycin"/>
</dbReference>
<comment type="subunit">
    <text evidence="2">Homodimer.</text>
</comment>
<keyword evidence="2" id="KW-0998">Cell outer membrane</keyword>
<dbReference type="EMBL" id="PDWW01000006">
    <property type="protein sequence ID" value="KAF1726012.1"/>
    <property type="molecule type" value="Genomic_DNA"/>
</dbReference>
<evidence type="ECO:0000259" key="3">
    <source>
        <dbReference type="Pfam" id="PF08212"/>
    </source>
</evidence>
<proteinExistence type="inferred from homology"/>
<keyword evidence="2" id="KW-0732">Signal</keyword>
<feature type="domain" description="Lipocalin/cytosolic fatty-acid binding" evidence="3">
    <location>
        <begin position="46"/>
        <end position="186"/>
    </location>
</feature>
<keyword evidence="5" id="KW-1185">Reference proteome</keyword>
<dbReference type="InterPro" id="IPR022271">
    <property type="entry name" value="Lipocalin_ApoD"/>
</dbReference>
<dbReference type="PANTHER" id="PTHR10612:SF34">
    <property type="entry name" value="APOLIPOPROTEIN D"/>
    <property type="match status" value="1"/>
</dbReference>
<accession>A0ABQ6ZJ02</accession>
<evidence type="ECO:0000313" key="4">
    <source>
        <dbReference type="EMBL" id="KAF1726012.1"/>
    </source>
</evidence>
<dbReference type="PIRSF" id="PIRSF036893">
    <property type="entry name" value="Lipocalin_ApoD"/>
    <property type="match status" value="1"/>
</dbReference>
<keyword evidence="2" id="KW-0472">Membrane</keyword>
<dbReference type="InterPro" id="IPR047202">
    <property type="entry name" value="Lipocalin_Blc-like_dom"/>
</dbReference>
<comment type="caution">
    <text evidence="4">The sequence shown here is derived from an EMBL/GenBank/DDBJ whole genome shotgun (WGS) entry which is preliminary data.</text>
</comment>
<protein>
    <recommendedName>
        <fullName evidence="2">Outer membrane lipoprotein Blc</fullName>
    </recommendedName>
</protein>
<keyword evidence="2" id="KW-0449">Lipoprotein</keyword>
<sequence>MTGRKEFHMPMAVFPRATRYALLACLLVLAAGCGHRGDVREEPAGVDLPRFMGTWRVIAHIPYFAERGHVAARYEYALRDRDKVGVTYHYREGFTAPEQSRDARASVKEGSGNREWTLWFVGVVPAKWRIVEVAPDYSWALADYPGRDMGWILARDPVMTDAQYQDLVRRARDHGINARQLVRVPQVPEQVGKRGFGEPKGP</sequence>
<comment type="subcellular location">
    <subcellularLocation>
        <location evidence="2">Cell outer membrane</location>
    </subcellularLocation>
</comment>